<keyword evidence="4" id="KW-1185">Reference proteome</keyword>
<dbReference type="InterPro" id="IPR002168">
    <property type="entry name" value="Lipase_GDXG_HIS_AS"/>
</dbReference>
<dbReference type="InterPro" id="IPR050309">
    <property type="entry name" value="Type-B_Carboxylest/Lipase"/>
</dbReference>
<comment type="caution">
    <text evidence="3">The sequence shown here is derived from an EMBL/GenBank/DDBJ whole genome shotgun (WGS) entry which is preliminary data.</text>
</comment>
<feature type="domain" description="Carboxylesterase type B" evidence="2">
    <location>
        <begin position="364"/>
        <end position="494"/>
    </location>
</feature>
<dbReference type="RefSeq" id="WP_378580259.1">
    <property type="nucleotide sequence ID" value="NZ_JBHSFQ010000051.1"/>
</dbReference>
<dbReference type="InterPro" id="IPR002018">
    <property type="entry name" value="CarbesteraseB"/>
</dbReference>
<organism evidence="3 4">
    <name type="scientific">Nocardiopsis mangrovi</name>
    <dbReference type="NCBI Taxonomy" id="1179818"/>
    <lineage>
        <taxon>Bacteria</taxon>
        <taxon>Bacillati</taxon>
        <taxon>Actinomycetota</taxon>
        <taxon>Actinomycetes</taxon>
        <taxon>Streptosporangiales</taxon>
        <taxon>Nocardiopsidaceae</taxon>
        <taxon>Nocardiopsis</taxon>
    </lineage>
</organism>
<evidence type="ECO:0000313" key="3">
    <source>
        <dbReference type="EMBL" id="MFC4565878.1"/>
    </source>
</evidence>
<evidence type="ECO:0000256" key="1">
    <source>
        <dbReference type="ARBA" id="ARBA00010515"/>
    </source>
</evidence>
<reference evidence="4" key="1">
    <citation type="journal article" date="2019" name="Int. J. Syst. Evol. Microbiol.">
        <title>The Global Catalogue of Microorganisms (GCM) 10K type strain sequencing project: providing services to taxonomists for standard genome sequencing and annotation.</title>
        <authorList>
            <consortium name="The Broad Institute Genomics Platform"/>
            <consortium name="The Broad Institute Genome Sequencing Center for Infectious Disease"/>
            <person name="Wu L."/>
            <person name="Ma J."/>
        </authorList>
    </citation>
    <scope>NUCLEOTIDE SEQUENCE [LARGE SCALE GENOMIC DNA]</scope>
    <source>
        <strain evidence="4">XZYJ18</strain>
    </source>
</reference>
<evidence type="ECO:0000259" key="2">
    <source>
        <dbReference type="Pfam" id="PF00135"/>
    </source>
</evidence>
<proteinExistence type="inferred from homology"/>
<evidence type="ECO:0000313" key="4">
    <source>
        <dbReference type="Proteomes" id="UP001595923"/>
    </source>
</evidence>
<dbReference type="SUPFAM" id="SSF53474">
    <property type="entry name" value="alpha/beta-Hydrolases"/>
    <property type="match status" value="1"/>
</dbReference>
<comment type="similarity">
    <text evidence="1">Belongs to the 'GDXG' lipolytic enzyme family.</text>
</comment>
<name>A0ABV9E5D2_9ACTN</name>
<sequence length="497" mass="52974">MGTIVHTCGGAVEGVDDGGTTAFLGIPYAAPPVGELRMRPPRPPRRWTGVRPADGFGPTAPQSAQHPPYDTLFPSPAVPGDACLNLNVWTPAADDGARPVMVWIHGGAWNEGSSAAPQYNGRTFARDGIVFVSVDYRLGAEGLLYTGDDDANRTLLDILLALNWVQNNIDAFGGDPGQVTVAGQAAGAMSVAALMAMPRAKGLFSRAIMQSGSADSTLTRRQARRITRLFADDLGIPPTREAFATVDPQKLADTHGRLAGEVAPSIDVALWGGVLADRMMLQPVTGTSSLPLPPAEAIARGDAAHIGLLIGTTTDEQRAFLVPDGGIDRVTWPVLIGVAAEYGLGPLGIRHYVGNGHDRVPGDLLAAIATDRFFRVPGVRVADAQAKAGGPGVYMYEFAWRPPAFEGRLGACHALDLAFTFDLLDAPGVAALAGDRPPRSLADLMHRDWVSFVRDGRPADDAWPRYDAVDRPVRVFDTGPGVAHDPYADRLRYWHHR</sequence>
<feature type="domain" description="Carboxylesterase type B" evidence="2">
    <location>
        <begin position="3"/>
        <end position="321"/>
    </location>
</feature>
<protein>
    <submittedName>
        <fullName evidence="3">Carboxylesterase/lipase family protein</fullName>
    </submittedName>
</protein>
<dbReference type="PANTHER" id="PTHR11559">
    <property type="entry name" value="CARBOXYLESTERASE"/>
    <property type="match status" value="1"/>
</dbReference>
<accession>A0ABV9E5D2</accession>
<dbReference type="PROSITE" id="PS01173">
    <property type="entry name" value="LIPASE_GDXG_HIS"/>
    <property type="match status" value="1"/>
</dbReference>
<dbReference type="InterPro" id="IPR029058">
    <property type="entry name" value="AB_hydrolase_fold"/>
</dbReference>
<dbReference type="Pfam" id="PF00135">
    <property type="entry name" value="COesterase"/>
    <property type="match status" value="2"/>
</dbReference>
<gene>
    <name evidence="3" type="ORF">ACFO4E_28800</name>
</gene>
<dbReference type="Gene3D" id="3.40.50.1820">
    <property type="entry name" value="alpha/beta hydrolase"/>
    <property type="match status" value="1"/>
</dbReference>
<dbReference type="Proteomes" id="UP001595923">
    <property type="component" value="Unassembled WGS sequence"/>
</dbReference>
<dbReference type="EMBL" id="JBHSFQ010000051">
    <property type="protein sequence ID" value="MFC4565878.1"/>
    <property type="molecule type" value="Genomic_DNA"/>
</dbReference>